<accession>A0A2N9FCB1</accession>
<gene>
    <name evidence="1" type="ORF">FSB_LOCUS12532</name>
</gene>
<sequence length="118" mass="13414">MRIGSNVLPTKEILAHRIQNIDTSYCLGKEPMETSVHLFFKCLVVRAIWFGCQWSIRAEHLQVSTHDDILKLVLDLPLPSQPSKNSSGAMHPSIGVNIGVYLEPEKPSYAQWRNYQSH</sequence>
<name>A0A2N9FCB1_FAGSY</name>
<evidence type="ECO:0008006" key="2">
    <source>
        <dbReference type="Google" id="ProtNLM"/>
    </source>
</evidence>
<evidence type="ECO:0000313" key="1">
    <source>
        <dbReference type="EMBL" id="SPC84650.1"/>
    </source>
</evidence>
<organism evidence="1">
    <name type="scientific">Fagus sylvatica</name>
    <name type="common">Beechnut</name>
    <dbReference type="NCBI Taxonomy" id="28930"/>
    <lineage>
        <taxon>Eukaryota</taxon>
        <taxon>Viridiplantae</taxon>
        <taxon>Streptophyta</taxon>
        <taxon>Embryophyta</taxon>
        <taxon>Tracheophyta</taxon>
        <taxon>Spermatophyta</taxon>
        <taxon>Magnoliopsida</taxon>
        <taxon>eudicotyledons</taxon>
        <taxon>Gunneridae</taxon>
        <taxon>Pentapetalae</taxon>
        <taxon>rosids</taxon>
        <taxon>fabids</taxon>
        <taxon>Fagales</taxon>
        <taxon>Fagaceae</taxon>
        <taxon>Fagus</taxon>
    </lineage>
</organism>
<protein>
    <recommendedName>
        <fullName evidence="2">Reverse transcriptase zinc-binding domain-containing protein</fullName>
    </recommendedName>
</protein>
<dbReference type="EMBL" id="OIVN01000724">
    <property type="protein sequence ID" value="SPC84650.1"/>
    <property type="molecule type" value="Genomic_DNA"/>
</dbReference>
<proteinExistence type="predicted"/>
<reference evidence="1" key="1">
    <citation type="submission" date="2018-02" db="EMBL/GenBank/DDBJ databases">
        <authorList>
            <person name="Cohen D.B."/>
            <person name="Kent A.D."/>
        </authorList>
    </citation>
    <scope>NUCLEOTIDE SEQUENCE</scope>
</reference>
<dbReference type="AlphaFoldDB" id="A0A2N9FCB1"/>